<dbReference type="PANTHER" id="PTHR12110:SF53">
    <property type="entry name" value="BLR5974 PROTEIN"/>
    <property type="match status" value="1"/>
</dbReference>
<dbReference type="InterPro" id="IPR013022">
    <property type="entry name" value="Xyl_isomerase-like_TIM-brl"/>
</dbReference>
<dbReference type="Proteomes" id="UP000220133">
    <property type="component" value="Chromosome"/>
</dbReference>
<reference evidence="3 4" key="1">
    <citation type="submission" date="2017-10" db="EMBL/GenBank/DDBJ databases">
        <title>Paenichitinophaga pekingensis gen. nov., sp. nov., isolated from activated sludge.</title>
        <authorList>
            <person name="Jin D."/>
            <person name="Kong X."/>
            <person name="Deng Y."/>
            <person name="Bai Z."/>
        </authorList>
    </citation>
    <scope>NUCLEOTIDE SEQUENCE [LARGE SCALE GENOMIC DNA]</scope>
    <source>
        <strain evidence="3 4">13</strain>
    </source>
</reference>
<dbReference type="AlphaFoldDB" id="A0A291QVI4"/>
<protein>
    <submittedName>
        <fullName evidence="3">Xylose isomerase</fullName>
    </submittedName>
</protein>
<evidence type="ECO:0000256" key="1">
    <source>
        <dbReference type="SAM" id="SignalP"/>
    </source>
</evidence>
<evidence type="ECO:0000313" key="3">
    <source>
        <dbReference type="EMBL" id="ATL47947.1"/>
    </source>
</evidence>
<keyword evidence="4" id="KW-1185">Reference proteome</keyword>
<dbReference type="OrthoDB" id="1114629at2"/>
<dbReference type="EMBL" id="CP023777">
    <property type="protein sequence ID" value="ATL47947.1"/>
    <property type="molecule type" value="Genomic_DNA"/>
</dbReference>
<evidence type="ECO:0000259" key="2">
    <source>
        <dbReference type="Pfam" id="PF01261"/>
    </source>
</evidence>
<dbReference type="GO" id="GO:0016853">
    <property type="term" value="F:isomerase activity"/>
    <property type="evidence" value="ECO:0007669"/>
    <property type="project" value="UniProtKB-KW"/>
</dbReference>
<dbReference type="Gene3D" id="3.20.20.150">
    <property type="entry name" value="Divalent-metal-dependent TIM barrel enzymes"/>
    <property type="match status" value="1"/>
</dbReference>
<dbReference type="InterPro" id="IPR050312">
    <property type="entry name" value="IolE/XylAMocC-like"/>
</dbReference>
<feature type="chain" id="PRO_5013171967" evidence="1">
    <location>
        <begin position="30"/>
        <end position="340"/>
    </location>
</feature>
<organism evidence="3 4">
    <name type="scientific">Chitinophaga caeni</name>
    <dbReference type="NCBI Taxonomy" id="2029983"/>
    <lineage>
        <taxon>Bacteria</taxon>
        <taxon>Pseudomonadati</taxon>
        <taxon>Bacteroidota</taxon>
        <taxon>Chitinophagia</taxon>
        <taxon>Chitinophagales</taxon>
        <taxon>Chitinophagaceae</taxon>
        <taxon>Chitinophaga</taxon>
    </lineage>
</organism>
<feature type="signal peptide" evidence="1">
    <location>
        <begin position="1"/>
        <end position="29"/>
    </location>
</feature>
<sequence>MTTNNNRRAFLRQMGLFAAGATLVPTVFAACNSGNKTSNGTDSTGQDATAGAKELFFKISLAEWSFHKSLFDGKMTNLDFPVKAKKDFDISAVEYVNQFFKDKAKDQQYLAELKKRADDNGVTNVLIMIDGEGNLGDADAKARVKAVENHYQWVEAAKYLGCHAIRVNAAGEGSADEVSKSVIESLTTLGTFGKDHGINVIVENHGGYSSNGKWLANVMKQVNMPNVGTLPDFGNFCIERTKPTANTPEAWAATKCLEEYDRYQGVTELMPYAKGVSGKTHEFDANGNCIETDYSRMLKIVKDAGYTGYIDIEFEGSGVSEDEGVRLTKELLIRAGSALS</sequence>
<feature type="domain" description="Xylose isomerase-like TIM barrel" evidence="2">
    <location>
        <begin position="87"/>
        <end position="325"/>
    </location>
</feature>
<dbReference type="RefSeq" id="WP_098194324.1">
    <property type="nucleotide sequence ID" value="NZ_CP023777.1"/>
</dbReference>
<name>A0A291QVI4_9BACT</name>
<keyword evidence="1" id="KW-0732">Signal</keyword>
<dbReference type="PROSITE" id="PS51318">
    <property type="entry name" value="TAT"/>
    <property type="match status" value="1"/>
</dbReference>
<keyword evidence="3" id="KW-0413">Isomerase</keyword>
<dbReference type="SUPFAM" id="SSF51658">
    <property type="entry name" value="Xylose isomerase-like"/>
    <property type="match status" value="1"/>
</dbReference>
<gene>
    <name evidence="3" type="ORF">COR50_12640</name>
</gene>
<dbReference type="InterPro" id="IPR006311">
    <property type="entry name" value="TAT_signal"/>
</dbReference>
<dbReference type="KEGG" id="cbae:COR50_12640"/>
<proteinExistence type="predicted"/>
<evidence type="ECO:0000313" key="4">
    <source>
        <dbReference type="Proteomes" id="UP000220133"/>
    </source>
</evidence>
<dbReference type="Pfam" id="PF01261">
    <property type="entry name" value="AP_endonuc_2"/>
    <property type="match status" value="1"/>
</dbReference>
<dbReference type="InterPro" id="IPR036237">
    <property type="entry name" value="Xyl_isomerase-like_sf"/>
</dbReference>
<dbReference type="PANTHER" id="PTHR12110">
    <property type="entry name" value="HYDROXYPYRUVATE ISOMERASE"/>
    <property type="match status" value="1"/>
</dbReference>
<accession>A0A291QVI4</accession>
<dbReference type="PROSITE" id="PS51257">
    <property type="entry name" value="PROKAR_LIPOPROTEIN"/>
    <property type="match status" value="1"/>
</dbReference>